<sequence length="87" mass="9669">MAKITTNEFDCEYKITKIDKDGDSGNVIIKSKIVGAPGTYKFSFVVAHSVTSEFLVDDALREMMRSTLVVTGNSTPLTYKNVIFTRI</sequence>
<dbReference type="RefSeq" id="WP_005947601.1">
    <property type="nucleotide sequence ID" value="NZ_CP028103.1"/>
</dbReference>
<keyword evidence="2" id="KW-1185">Reference proteome</keyword>
<gene>
    <name evidence="1" type="ORF">C4N18_09630</name>
</gene>
<accession>A0ABM6U552</accession>
<evidence type="ECO:0000313" key="1">
    <source>
        <dbReference type="EMBL" id="AVQ31466.1"/>
    </source>
</evidence>
<dbReference type="Proteomes" id="UP000241238">
    <property type="component" value="Chromosome"/>
</dbReference>
<proteinExistence type="predicted"/>
<reference evidence="2" key="1">
    <citation type="journal article" date="2018" name="MSphere">
        <title>Fusobacterium Genomics Using MinION and Illumina Sequencing Enables Genome Completion and Correction.</title>
        <authorList>
            <person name="Todd S.M."/>
            <person name="Settlage R.E."/>
            <person name="Lahmers K.K."/>
            <person name="Slade D.J."/>
        </authorList>
    </citation>
    <scope>NUCLEOTIDE SEQUENCE [LARGE SCALE GENOMIC DNA]</scope>
    <source>
        <strain evidence="2">ATCC 27725</strain>
    </source>
</reference>
<name>A0ABM6U552_FUSVA</name>
<dbReference type="GeneID" id="77468254"/>
<evidence type="ECO:0000313" key="2">
    <source>
        <dbReference type="Proteomes" id="UP000241238"/>
    </source>
</evidence>
<organism evidence="1 2">
    <name type="scientific">Fusobacterium varium ATCC 27725</name>
    <dbReference type="NCBI Taxonomy" id="469618"/>
    <lineage>
        <taxon>Bacteria</taxon>
        <taxon>Fusobacteriati</taxon>
        <taxon>Fusobacteriota</taxon>
        <taxon>Fusobacteriia</taxon>
        <taxon>Fusobacteriales</taxon>
        <taxon>Fusobacteriaceae</taxon>
        <taxon>Fusobacterium</taxon>
    </lineage>
</organism>
<protein>
    <submittedName>
        <fullName evidence="1">Uncharacterized protein</fullName>
    </submittedName>
</protein>
<dbReference type="EMBL" id="CP028103">
    <property type="protein sequence ID" value="AVQ31466.1"/>
    <property type="molecule type" value="Genomic_DNA"/>
</dbReference>